<dbReference type="Gene3D" id="1.10.3510.10">
    <property type="entry name" value="NMB0513-like"/>
    <property type="match status" value="1"/>
</dbReference>
<dbReference type="SUPFAM" id="SSF160472">
    <property type="entry name" value="NMB0513-like"/>
    <property type="match status" value="1"/>
</dbReference>
<dbReference type="Proteomes" id="UP001595999">
    <property type="component" value="Unassembled WGS sequence"/>
</dbReference>
<organism evidence="1 2">
    <name type="scientific">Chromobacterium aquaticum</name>
    <dbReference type="NCBI Taxonomy" id="467180"/>
    <lineage>
        <taxon>Bacteria</taxon>
        <taxon>Pseudomonadati</taxon>
        <taxon>Pseudomonadota</taxon>
        <taxon>Betaproteobacteria</taxon>
        <taxon>Neisseriales</taxon>
        <taxon>Chromobacteriaceae</taxon>
        <taxon>Chromobacterium</taxon>
    </lineage>
</organism>
<keyword evidence="2" id="KW-1185">Reference proteome</keyword>
<evidence type="ECO:0008006" key="3">
    <source>
        <dbReference type="Google" id="ProtNLM"/>
    </source>
</evidence>
<evidence type="ECO:0000313" key="2">
    <source>
        <dbReference type="Proteomes" id="UP001595999"/>
    </source>
</evidence>
<sequence>MLLVHERERLKAQLNGFHENAYGMGVAAVWCQIESTLSMEKKREIFLYILRLFFDSNLVKWGCRSEIVQDFNLVLKMMESCWPDDDEFDDDQFLTVLLYDSDGVSKTHAWIEGDLVWVDDCGKYLWSTDAEL</sequence>
<reference evidence="2" key="1">
    <citation type="journal article" date="2019" name="Int. J. Syst. Evol. Microbiol.">
        <title>The Global Catalogue of Microorganisms (GCM) 10K type strain sequencing project: providing services to taxonomists for standard genome sequencing and annotation.</title>
        <authorList>
            <consortium name="The Broad Institute Genomics Platform"/>
            <consortium name="The Broad Institute Genome Sequencing Center for Infectious Disease"/>
            <person name="Wu L."/>
            <person name="Ma J."/>
        </authorList>
    </citation>
    <scope>NUCLEOTIDE SEQUENCE [LARGE SCALE GENOMIC DNA]</scope>
    <source>
        <strain evidence="2">CGMCC 4.7608</strain>
    </source>
</reference>
<dbReference type="InterPro" id="IPR023138">
    <property type="entry name" value="NMB0513-like_sf"/>
</dbReference>
<proteinExistence type="predicted"/>
<accession>A0ABV8ZTT1</accession>
<gene>
    <name evidence="1" type="ORF">ACFO0R_09820</name>
</gene>
<comment type="caution">
    <text evidence="1">The sequence shown here is derived from an EMBL/GenBank/DDBJ whole genome shotgun (WGS) entry which is preliminary data.</text>
</comment>
<dbReference type="EMBL" id="JBHSEK010000005">
    <property type="protein sequence ID" value="MFC4489915.1"/>
    <property type="molecule type" value="Genomic_DNA"/>
</dbReference>
<protein>
    <recommendedName>
        <fullName evidence="3">DUF596 domain-containing protein</fullName>
    </recommendedName>
</protein>
<name>A0ABV8ZTT1_9NEIS</name>
<evidence type="ECO:0000313" key="1">
    <source>
        <dbReference type="EMBL" id="MFC4489915.1"/>
    </source>
</evidence>
<dbReference type="RefSeq" id="WP_231460712.1">
    <property type="nucleotide sequence ID" value="NZ_JAJOHW010000004.1"/>
</dbReference>